<name>A0AC61SCV7_9EURY</name>
<dbReference type="Proteomes" id="UP000315423">
    <property type="component" value="Unassembled WGS sequence"/>
</dbReference>
<evidence type="ECO:0000313" key="1">
    <source>
        <dbReference type="EMBL" id="TKY92531.1"/>
    </source>
</evidence>
<protein>
    <submittedName>
        <fullName evidence="1">Cytochrome c biogenesis protein</fullName>
    </submittedName>
</protein>
<organism evidence="1 2">
    <name type="scientific">Candidatus Methanomarinus sp</name>
    <dbReference type="NCBI Taxonomy" id="3386244"/>
    <lineage>
        <taxon>Archaea</taxon>
        <taxon>Methanobacteriati</taxon>
        <taxon>Methanobacteriota</taxon>
        <taxon>Stenosarchaea group</taxon>
        <taxon>Methanomicrobia</taxon>
        <taxon>Methanosarcinales</taxon>
        <taxon>ANME-2 cluster</taxon>
        <taxon>Candidatus Methanocomedenaceae</taxon>
        <taxon>Candidatus Methanomarinus</taxon>
    </lineage>
</organism>
<evidence type="ECO:0000313" key="2">
    <source>
        <dbReference type="Proteomes" id="UP000315423"/>
    </source>
</evidence>
<dbReference type="EMBL" id="QYBA01000005">
    <property type="protein sequence ID" value="TKY92531.1"/>
    <property type="molecule type" value="Genomic_DNA"/>
</dbReference>
<reference evidence="1" key="1">
    <citation type="submission" date="2018-09" db="EMBL/GenBank/DDBJ databases">
        <title>A genomic encyclopedia of anaerobic methanotrophic archaea.</title>
        <authorList>
            <person name="Skennerton C.T."/>
            <person name="Chadwick G.L."/>
            <person name="Laso-Perez R."/>
            <person name="Leu A.O."/>
            <person name="Speth D.R."/>
            <person name="Yu H."/>
            <person name="Morgan-Lang C."/>
            <person name="Hatzenpichler R."/>
            <person name="Goudeau D."/>
            <person name="Malmstrom R."/>
            <person name="Woyke T."/>
            <person name="Hallam S."/>
            <person name="Tyson G.W."/>
            <person name="Wegener G."/>
            <person name="Boetius A."/>
            <person name="Orphan V.J."/>
        </authorList>
    </citation>
    <scope>NUCLEOTIDE SEQUENCE</scope>
    <source>
        <strain evidence="1">CONS3730D10UFb2</strain>
    </source>
</reference>
<proteinExistence type="predicted"/>
<comment type="caution">
    <text evidence="1">The sequence shown here is derived from an EMBL/GenBank/DDBJ whole genome shotgun (WGS) entry which is preliminary data.</text>
</comment>
<sequence length="383" mass="42543">MIYRAVHLLNVIRINRQLFLVAVLLILFFQLIPVVSASDDQMMEYFYEYGCSNCAQVVPVIDEVVGQYGNITLEKYEISTDYNGTTGYARMKVYGAYSVPAVVINRQTTILYSDYNGNKSLLRELLISGIENAPRMIQNNSNQTIQDTDPLPELSFFMVLIAGFLAGFNPCLIAVMTFLATITLSSQGGRKDMLIMVIGFCTGIFIVFMLGGLFLLGVVRQHPRITDSITLFLVLLIGIMGLWHLYDAYHLSKHDRSSFKTPDSFKRLMSAIEGNAMEGKNILIVSCIAGGVFSLVKAPCVGAVYFAIIDLIISQGNIAKGGVYLALYNFGVVFPVLVLGVLLAYGMNPEKVTEFREKRRVEVRIITGIVLIALALLIYFKVI</sequence>
<gene>
    <name evidence="1" type="ORF">C5S46_00130</name>
</gene>
<accession>A0AC61SCV7</accession>